<feature type="compositionally biased region" description="Basic residues" evidence="15">
    <location>
        <begin position="549"/>
        <end position="563"/>
    </location>
</feature>
<dbReference type="GO" id="GO:0001006">
    <property type="term" value="F:RNA polymerase III type 3 promoter sequence-specific DNA binding"/>
    <property type="evidence" value="ECO:0007669"/>
    <property type="project" value="TreeGrafter"/>
</dbReference>
<dbReference type="PRINTS" id="PR00685">
    <property type="entry name" value="TIFACTORIIB"/>
</dbReference>
<dbReference type="GO" id="GO:0097550">
    <property type="term" value="C:transcription preinitiation complex"/>
    <property type="evidence" value="ECO:0007669"/>
    <property type="project" value="TreeGrafter"/>
</dbReference>
<evidence type="ECO:0000256" key="6">
    <source>
        <dbReference type="ARBA" id="ARBA00022833"/>
    </source>
</evidence>
<keyword evidence="4" id="KW-0677">Repeat</keyword>
<feature type="compositionally biased region" description="Basic and acidic residues" evidence="15">
    <location>
        <begin position="564"/>
        <end position="574"/>
    </location>
</feature>
<comment type="subcellular location">
    <subcellularLocation>
        <location evidence="1">Nucleus</location>
    </subcellularLocation>
</comment>
<dbReference type="InterPro" id="IPR023486">
    <property type="entry name" value="TFIIB_CS"/>
</dbReference>
<dbReference type="Proteomes" id="UP000230066">
    <property type="component" value="Unassembled WGS sequence"/>
</dbReference>
<evidence type="ECO:0000256" key="4">
    <source>
        <dbReference type="ARBA" id="ARBA00022737"/>
    </source>
</evidence>
<feature type="compositionally biased region" description="Acidic residues" evidence="15">
    <location>
        <begin position="704"/>
        <end position="729"/>
    </location>
</feature>
<dbReference type="GO" id="GO:0017025">
    <property type="term" value="F:TBP-class protein binding"/>
    <property type="evidence" value="ECO:0007669"/>
    <property type="project" value="InterPro"/>
</dbReference>
<feature type="region of interest" description="Disordered" evidence="15">
    <location>
        <begin position="599"/>
        <end position="618"/>
    </location>
</feature>
<dbReference type="GO" id="GO:0000995">
    <property type="term" value="F:RNA polymerase III general transcription initiation factor activity"/>
    <property type="evidence" value="ECO:0007669"/>
    <property type="project" value="TreeGrafter"/>
</dbReference>
<evidence type="ECO:0000256" key="7">
    <source>
        <dbReference type="ARBA" id="ARBA00023015"/>
    </source>
</evidence>
<dbReference type="AlphaFoldDB" id="A0A4E0S313"/>
<keyword evidence="9" id="KW-0804">Transcription</keyword>
<feature type="region of interest" description="Disordered" evidence="15">
    <location>
        <begin position="538"/>
        <end position="585"/>
    </location>
</feature>
<dbReference type="InterPro" id="IPR011665">
    <property type="entry name" value="BRF1_TBP-bd_dom"/>
</dbReference>
<dbReference type="InterPro" id="IPR000812">
    <property type="entry name" value="TFIIB"/>
</dbReference>
<dbReference type="InterPro" id="IPR036915">
    <property type="entry name" value="Cyclin-like_sf"/>
</dbReference>
<proteinExistence type="inferred from homology"/>
<comment type="caution">
    <text evidence="17">The sequence shown here is derived from an EMBL/GenBank/DDBJ whole genome shotgun (WGS) entry which is preliminary data.</text>
</comment>
<dbReference type="FunFam" id="1.10.472.10:FF:000002">
    <property type="entry name" value="Transcription factor IIIB 90 kDa subunit"/>
    <property type="match status" value="1"/>
</dbReference>
<evidence type="ECO:0000256" key="5">
    <source>
        <dbReference type="ARBA" id="ARBA00022771"/>
    </source>
</evidence>
<keyword evidence="7" id="KW-0805">Transcription regulation</keyword>
<protein>
    <recommendedName>
        <fullName evidence="11">B-related factor 1</fullName>
    </recommendedName>
    <alternativeName>
        <fullName evidence="12">General transcription factor TFIIB</fullName>
    </alternativeName>
</protein>
<keyword evidence="18" id="KW-1185">Reference proteome</keyword>
<name>A0A4E0S313_FASHE</name>
<dbReference type="SMART" id="SM00385">
    <property type="entry name" value="CYCLIN"/>
    <property type="match status" value="2"/>
</dbReference>
<keyword evidence="6" id="KW-0862">Zinc</keyword>
<dbReference type="Gene3D" id="2.20.25.10">
    <property type="match status" value="1"/>
</dbReference>
<evidence type="ECO:0000256" key="15">
    <source>
        <dbReference type="SAM" id="MobiDB-lite"/>
    </source>
</evidence>
<gene>
    <name evidence="17" type="ORF">D915_002368</name>
</gene>
<evidence type="ECO:0000256" key="1">
    <source>
        <dbReference type="ARBA" id="ARBA00004123"/>
    </source>
</evidence>
<dbReference type="PANTHER" id="PTHR11618">
    <property type="entry name" value="TRANSCRIPTION INITIATION FACTOR IIB-RELATED"/>
    <property type="match status" value="1"/>
</dbReference>
<organism evidence="17 18">
    <name type="scientific">Fasciola hepatica</name>
    <name type="common">Liver fluke</name>
    <dbReference type="NCBI Taxonomy" id="6192"/>
    <lineage>
        <taxon>Eukaryota</taxon>
        <taxon>Metazoa</taxon>
        <taxon>Spiralia</taxon>
        <taxon>Lophotrochozoa</taxon>
        <taxon>Platyhelminthes</taxon>
        <taxon>Trematoda</taxon>
        <taxon>Digenea</taxon>
        <taxon>Plagiorchiida</taxon>
        <taxon>Echinostomata</taxon>
        <taxon>Echinostomatoidea</taxon>
        <taxon>Fasciolidae</taxon>
        <taxon>Fasciola</taxon>
    </lineage>
</organism>
<dbReference type="Pfam" id="PF08271">
    <property type="entry name" value="Zn_Ribbon_TF"/>
    <property type="match status" value="1"/>
</dbReference>
<dbReference type="Pfam" id="PF00382">
    <property type="entry name" value="TFIIB"/>
    <property type="match status" value="2"/>
</dbReference>
<keyword evidence="3" id="KW-0479">Metal-binding</keyword>
<evidence type="ECO:0000313" key="17">
    <source>
        <dbReference type="EMBL" id="THD26720.1"/>
    </source>
</evidence>
<keyword evidence="5 13" id="KW-0863">Zinc-finger</keyword>
<dbReference type="CDD" id="cd20554">
    <property type="entry name" value="CYCLIN_TFIIIB90_rpt2"/>
    <property type="match status" value="1"/>
</dbReference>
<dbReference type="GO" id="GO:0070897">
    <property type="term" value="P:transcription preinitiation complex assembly"/>
    <property type="evidence" value="ECO:0007669"/>
    <property type="project" value="InterPro"/>
</dbReference>
<dbReference type="Pfam" id="PF07741">
    <property type="entry name" value="BRF1"/>
    <property type="match status" value="1"/>
</dbReference>
<reference evidence="17" key="1">
    <citation type="submission" date="2019-03" db="EMBL/GenBank/DDBJ databases">
        <title>Improved annotation for the trematode Fasciola hepatica.</title>
        <authorList>
            <person name="Choi Y.-J."/>
            <person name="Martin J."/>
            <person name="Mitreva M."/>
        </authorList>
    </citation>
    <scope>NUCLEOTIDE SEQUENCE [LARGE SCALE GENOMIC DNA]</scope>
</reference>
<dbReference type="InterPro" id="IPR013763">
    <property type="entry name" value="Cyclin-like_dom"/>
</dbReference>
<evidence type="ECO:0000256" key="2">
    <source>
        <dbReference type="ARBA" id="ARBA00010857"/>
    </source>
</evidence>
<dbReference type="GO" id="GO:0008270">
    <property type="term" value="F:zinc ion binding"/>
    <property type="evidence" value="ECO:0007669"/>
    <property type="project" value="UniProtKB-KW"/>
</dbReference>
<evidence type="ECO:0000313" key="18">
    <source>
        <dbReference type="Proteomes" id="UP000230066"/>
    </source>
</evidence>
<dbReference type="PROSITE" id="PS00782">
    <property type="entry name" value="TFIIB"/>
    <property type="match status" value="1"/>
</dbReference>
<evidence type="ECO:0000256" key="8">
    <source>
        <dbReference type="ARBA" id="ARBA00023159"/>
    </source>
</evidence>
<dbReference type="SUPFAM" id="SSF57783">
    <property type="entry name" value="Zinc beta-ribbon"/>
    <property type="match status" value="1"/>
</dbReference>
<dbReference type="SUPFAM" id="SSF47954">
    <property type="entry name" value="Cyclin-like"/>
    <property type="match status" value="2"/>
</dbReference>
<dbReference type="Gene3D" id="1.10.472.10">
    <property type="entry name" value="Cyclin-like"/>
    <property type="match status" value="2"/>
</dbReference>
<evidence type="ECO:0000256" key="9">
    <source>
        <dbReference type="ARBA" id="ARBA00023163"/>
    </source>
</evidence>
<sequence>MRCVHCGSTNFDEDRARADLICLDCGMVLSENAISSEVEFVETGNGLSTAVGRFVSDGSQQVGRESKQITENRARRRIDTICGQLRLGSDVSVSAFRFYQSALFRGLTRGRGAMHTAAGCIYLAARQLRVNLMLLDLSDAVGINVYVLGHCYAELKRKLHLAIPEMDPCLFIERFANQLEFGDKMSVVATTAMRLLQRMKKDWIATGRRPSGLAAAALLVAARIHEFNRTEEDVARVARISQQTTRKRLQEFGRTPTSKLSIDDFFAIDYEEEQDPPAFSASKKPEENVKEMDEEAFARITLEIKELERRIENQLRVLSEKRSSRTFADKLAHLDVGGSKGLHHLISDQDESLTGPPRSDVVGCGSTVSDESGQVSSSSSVCTTRNVLRDVLDGVVEPELLDNCVEDLQILTEHSGNAMCELLDKAEELRNLRELQADAKILDEKIATAATPSVSNEVDSGGTEQKTMKLPVFIPNAQASKIEYPTAEDGTLIVDDIDDEELDREYILHPREVMIKAAVWYKANAEYLQAVRRKRLAKKHQLEEDARNPPKKKAARQRRGRAPRKSESRDKFDPMDEDSEDKPLSSKINYEALEAIVGTSTSQQPITQTSTNPSSSLAPGPLLAATLLADGPGSNIPPTVLSPSTPVSIMKSDSSKAVHATPAVVRFAAKPEVREIPSCRSTKMGSTGGVDEDDPVDISADTTEIIDDEEVVAEDEEDDDAWEDGNDLW</sequence>
<evidence type="ECO:0000256" key="14">
    <source>
        <dbReference type="SAM" id="Coils"/>
    </source>
</evidence>
<evidence type="ECO:0000256" key="13">
    <source>
        <dbReference type="PROSITE-ProRule" id="PRU00469"/>
    </source>
</evidence>
<accession>A0A4E0S313</accession>
<dbReference type="InterPro" id="IPR013150">
    <property type="entry name" value="TFIIB_cyclin"/>
</dbReference>
<keyword evidence="10" id="KW-0539">Nucleus</keyword>
<evidence type="ECO:0000256" key="10">
    <source>
        <dbReference type="ARBA" id="ARBA00023242"/>
    </source>
</evidence>
<dbReference type="GO" id="GO:0000126">
    <property type="term" value="C:transcription factor TFIIIB complex"/>
    <property type="evidence" value="ECO:0007669"/>
    <property type="project" value="TreeGrafter"/>
</dbReference>
<evidence type="ECO:0000259" key="16">
    <source>
        <dbReference type="PROSITE" id="PS51134"/>
    </source>
</evidence>
<dbReference type="EMBL" id="JXXN02000649">
    <property type="protein sequence ID" value="THD26720.1"/>
    <property type="molecule type" value="Genomic_DNA"/>
</dbReference>
<keyword evidence="14" id="KW-0175">Coiled coil</keyword>
<dbReference type="InterPro" id="IPR013137">
    <property type="entry name" value="Znf_TFIIB"/>
</dbReference>
<evidence type="ECO:0000256" key="3">
    <source>
        <dbReference type="ARBA" id="ARBA00022723"/>
    </source>
</evidence>
<comment type="similarity">
    <text evidence="2">Belongs to the TFIIB family.</text>
</comment>
<feature type="region of interest" description="Disordered" evidence="15">
    <location>
        <begin position="678"/>
        <end position="729"/>
    </location>
</feature>
<feature type="coiled-coil region" evidence="14">
    <location>
        <begin position="290"/>
        <end position="324"/>
    </location>
</feature>
<dbReference type="GO" id="GO:0005634">
    <property type="term" value="C:nucleus"/>
    <property type="evidence" value="ECO:0007669"/>
    <property type="project" value="UniProtKB-SubCell"/>
</dbReference>
<feature type="domain" description="TFIIB-type" evidence="16">
    <location>
        <begin position="1"/>
        <end position="30"/>
    </location>
</feature>
<dbReference type="PANTHER" id="PTHR11618:SF4">
    <property type="entry name" value="TRANSCRIPTION FACTOR IIIB 90 KDA SUBUNIT"/>
    <property type="match status" value="1"/>
</dbReference>
<dbReference type="Gene3D" id="1.20.5.650">
    <property type="entry name" value="Single helix bin"/>
    <property type="match status" value="1"/>
</dbReference>
<keyword evidence="8" id="KW-0010">Activator</keyword>
<evidence type="ECO:0000256" key="12">
    <source>
        <dbReference type="ARBA" id="ARBA00031706"/>
    </source>
</evidence>
<dbReference type="PROSITE" id="PS51134">
    <property type="entry name" value="ZF_TFIIB"/>
    <property type="match status" value="1"/>
</dbReference>
<evidence type="ECO:0000256" key="11">
    <source>
        <dbReference type="ARBA" id="ARBA00031009"/>
    </source>
</evidence>